<feature type="domain" description="DNA ligase D 3'-phosphoesterase" evidence="2">
    <location>
        <begin position="103"/>
        <end position="265"/>
    </location>
</feature>
<feature type="region of interest" description="Disordered" evidence="1">
    <location>
        <begin position="270"/>
        <end position="355"/>
    </location>
</feature>
<feature type="region of interest" description="Disordered" evidence="1">
    <location>
        <begin position="1"/>
        <end position="38"/>
    </location>
</feature>
<keyword evidence="4" id="KW-1185">Reference proteome</keyword>
<accession>A0A7C8I0C6</accession>
<evidence type="ECO:0000256" key="1">
    <source>
        <dbReference type="SAM" id="MobiDB-lite"/>
    </source>
</evidence>
<dbReference type="EMBL" id="JAADJZ010000024">
    <property type="protein sequence ID" value="KAF2867234.1"/>
    <property type="molecule type" value="Genomic_DNA"/>
</dbReference>
<dbReference type="Proteomes" id="UP000481861">
    <property type="component" value="Unassembled WGS sequence"/>
</dbReference>
<dbReference type="PANTHER" id="PTHR39465">
    <property type="entry name" value="DNA LIGASE D, 3'-PHOSPHOESTERASE DOMAIN"/>
    <property type="match status" value="1"/>
</dbReference>
<evidence type="ECO:0000313" key="4">
    <source>
        <dbReference type="Proteomes" id="UP000481861"/>
    </source>
</evidence>
<protein>
    <recommendedName>
        <fullName evidence="2">DNA ligase D 3'-phosphoesterase domain-containing protein</fullName>
    </recommendedName>
</protein>
<feature type="non-terminal residue" evidence="3">
    <location>
        <position position="436"/>
    </location>
</feature>
<dbReference type="Pfam" id="PF13298">
    <property type="entry name" value="LigD_N"/>
    <property type="match status" value="1"/>
</dbReference>
<evidence type="ECO:0000259" key="2">
    <source>
        <dbReference type="Pfam" id="PF13298"/>
    </source>
</evidence>
<name>A0A7C8I0C6_9PLEO</name>
<organism evidence="3 4">
    <name type="scientific">Massariosphaeria phaeospora</name>
    <dbReference type="NCBI Taxonomy" id="100035"/>
    <lineage>
        <taxon>Eukaryota</taxon>
        <taxon>Fungi</taxon>
        <taxon>Dikarya</taxon>
        <taxon>Ascomycota</taxon>
        <taxon>Pezizomycotina</taxon>
        <taxon>Dothideomycetes</taxon>
        <taxon>Pleosporomycetidae</taxon>
        <taxon>Pleosporales</taxon>
        <taxon>Pleosporales incertae sedis</taxon>
        <taxon>Massariosphaeria</taxon>
    </lineage>
</organism>
<feature type="compositionally biased region" description="Basic residues" evidence="1">
    <location>
        <begin position="284"/>
        <end position="298"/>
    </location>
</feature>
<reference evidence="3 4" key="1">
    <citation type="submission" date="2020-01" db="EMBL/GenBank/DDBJ databases">
        <authorList>
            <consortium name="DOE Joint Genome Institute"/>
            <person name="Haridas S."/>
            <person name="Albert R."/>
            <person name="Binder M."/>
            <person name="Bloem J."/>
            <person name="Labutti K."/>
            <person name="Salamov A."/>
            <person name="Andreopoulos B."/>
            <person name="Baker S.E."/>
            <person name="Barry K."/>
            <person name="Bills G."/>
            <person name="Bluhm B.H."/>
            <person name="Cannon C."/>
            <person name="Castanera R."/>
            <person name="Culley D.E."/>
            <person name="Daum C."/>
            <person name="Ezra D."/>
            <person name="Gonzalez J.B."/>
            <person name="Henrissat B."/>
            <person name="Kuo A."/>
            <person name="Liang C."/>
            <person name="Lipzen A."/>
            <person name="Lutzoni F."/>
            <person name="Magnuson J."/>
            <person name="Mondo S."/>
            <person name="Nolan M."/>
            <person name="Ohm R."/>
            <person name="Pangilinan J."/>
            <person name="Park H.-J.H."/>
            <person name="Ramirez L."/>
            <person name="Alfaro M."/>
            <person name="Sun H."/>
            <person name="Tritt A."/>
            <person name="Yoshinaga Y."/>
            <person name="Zwiers L.-H.L."/>
            <person name="Turgeon B.G."/>
            <person name="Goodwin S.B."/>
            <person name="Spatafora J.W."/>
            <person name="Crous P.W."/>
            <person name="Grigoriev I.V."/>
        </authorList>
    </citation>
    <scope>NUCLEOTIDE SEQUENCE [LARGE SCALE GENOMIC DNA]</scope>
    <source>
        <strain evidence="3 4">CBS 611.86</strain>
    </source>
</reference>
<feature type="compositionally biased region" description="Acidic residues" evidence="1">
    <location>
        <begin position="329"/>
        <end position="349"/>
    </location>
</feature>
<dbReference type="OrthoDB" id="2588098at2759"/>
<dbReference type="PANTHER" id="PTHR39465:SF1">
    <property type="entry name" value="DNA LIGASE D 3'-PHOSPHOESTERASE DOMAIN-CONTAINING PROTEIN"/>
    <property type="match status" value="1"/>
</dbReference>
<feature type="compositionally biased region" description="Acidic residues" evidence="1">
    <location>
        <begin position="306"/>
        <end position="316"/>
    </location>
</feature>
<proteinExistence type="predicted"/>
<feature type="compositionally biased region" description="Low complexity" evidence="1">
    <location>
        <begin position="225"/>
        <end position="235"/>
    </location>
</feature>
<comment type="caution">
    <text evidence="3">The sequence shown here is derived from an EMBL/GenBank/DDBJ whole genome shotgun (WGS) entry which is preliminary data.</text>
</comment>
<feature type="region of interest" description="Disordered" evidence="1">
    <location>
        <begin position="209"/>
        <end position="237"/>
    </location>
</feature>
<gene>
    <name evidence="3" type="ORF">BDV95DRAFT_679558</name>
</gene>
<dbReference type="AlphaFoldDB" id="A0A7C8I0C6"/>
<sequence>MDIPHSLARDISPPRMSKPRKTSESVIPDRKRKRSCPLTSVEPTLAAIEAGKAKIEDHLAYFKEHLSKASKVTSADAPRLSIEQFADLYQKNQHDHGHHFVVHQHNHPRAGVHYDLRLQFSASSTMSFAIPKGLLGNPNSKSIGRMAIETRVHNLWVSHFLLIFKDDKLRVCQILCVSHPQNNLIESASHKTGSLLIWDTGTYNILPRSINKPLSPQTTDEEDSNSASKSKSNTTPENSKLISAFQSHHIRLRLHGTLLPKNYTITLRLPSTNYLQRPNPPLQKPRRPKSTRTLKLKRPPANESSTDSDSDSDFDPSDSTPPPAPPEQDSVDIDTDTDVDTDVDTDTDETTQTHLTNAYPGATNSIGSMHQRHWFLAFDRRSSGFTQRGKKGVWVKDNDKEGEGGFDAFLVRGREYERSVVTGRLAAEVESDEGVE</sequence>
<evidence type="ECO:0000313" key="3">
    <source>
        <dbReference type="EMBL" id="KAF2867234.1"/>
    </source>
</evidence>
<dbReference type="InterPro" id="IPR014144">
    <property type="entry name" value="LigD_PE_domain"/>
</dbReference>